<feature type="domain" description="DUF1508" evidence="1">
    <location>
        <begin position="64"/>
        <end position="106"/>
    </location>
</feature>
<proteinExistence type="predicted"/>
<accession>A0A285X1Z0</accession>
<keyword evidence="3" id="KW-1185">Reference proteome</keyword>
<evidence type="ECO:0000313" key="3">
    <source>
        <dbReference type="Proteomes" id="UP000219193"/>
    </source>
</evidence>
<dbReference type="InterPro" id="IPR051141">
    <property type="entry name" value="UPF0339_domain"/>
</dbReference>
<organism evidence="2 3">
    <name type="scientific">Salinimicrobium sediminis</name>
    <dbReference type="NCBI Taxonomy" id="1343891"/>
    <lineage>
        <taxon>Bacteria</taxon>
        <taxon>Pseudomonadati</taxon>
        <taxon>Bacteroidota</taxon>
        <taxon>Flavobacteriia</taxon>
        <taxon>Flavobacteriales</taxon>
        <taxon>Flavobacteriaceae</taxon>
        <taxon>Salinimicrobium</taxon>
    </lineage>
</organism>
<dbReference type="Gene3D" id="2.30.29.80">
    <property type="match status" value="1"/>
</dbReference>
<dbReference type="InterPro" id="IPR036913">
    <property type="entry name" value="YegP-like_sf"/>
</dbReference>
<dbReference type="RefSeq" id="WP_097055099.1">
    <property type="nucleotide sequence ID" value="NZ_OCMF01000001.1"/>
</dbReference>
<dbReference type="Pfam" id="PF07411">
    <property type="entry name" value="DUF1508"/>
    <property type="match status" value="2"/>
</dbReference>
<dbReference type="AlphaFoldDB" id="A0A285X1Z0"/>
<evidence type="ECO:0000259" key="1">
    <source>
        <dbReference type="Pfam" id="PF07411"/>
    </source>
</evidence>
<sequence length="109" mass="11913">MAKFEIKKDKSGQFRFNLKARNGQIILSSEAYKTKASCLNGIASVQKNSQVNERFEIKEVPSGHRFNLKSTNGQVVGSSETYSSKAALEKGIASVKKNSPDATIDDLSD</sequence>
<reference evidence="3" key="1">
    <citation type="submission" date="2017-09" db="EMBL/GenBank/DDBJ databases">
        <authorList>
            <person name="Varghese N."/>
            <person name="Submissions S."/>
        </authorList>
    </citation>
    <scope>NUCLEOTIDE SEQUENCE [LARGE SCALE GENOMIC DNA]</scope>
    <source>
        <strain evidence="3">CGMCC 1.12641</strain>
    </source>
</reference>
<dbReference type="SUPFAM" id="SSF160113">
    <property type="entry name" value="YegP-like"/>
    <property type="match status" value="2"/>
</dbReference>
<dbReference type="PANTHER" id="PTHR40606:SF1">
    <property type="entry name" value="UPF0339 PROTEIN YEGP"/>
    <property type="match status" value="1"/>
</dbReference>
<dbReference type="EMBL" id="OCMF01000001">
    <property type="protein sequence ID" value="SOC79363.1"/>
    <property type="molecule type" value="Genomic_DNA"/>
</dbReference>
<dbReference type="Proteomes" id="UP000219193">
    <property type="component" value="Unassembled WGS sequence"/>
</dbReference>
<evidence type="ECO:0000313" key="2">
    <source>
        <dbReference type="EMBL" id="SOC79363.1"/>
    </source>
</evidence>
<gene>
    <name evidence="2" type="ORF">SAMN06296241_0885</name>
</gene>
<dbReference type="PANTHER" id="PTHR40606">
    <property type="match status" value="1"/>
</dbReference>
<protein>
    <recommendedName>
        <fullName evidence="1">DUF1508 domain-containing protein</fullName>
    </recommendedName>
</protein>
<dbReference type="InterPro" id="IPR010879">
    <property type="entry name" value="DUF1508"/>
</dbReference>
<dbReference type="OrthoDB" id="9802792at2"/>
<name>A0A285X1Z0_9FLAO</name>
<feature type="domain" description="DUF1508" evidence="1">
    <location>
        <begin position="9"/>
        <end position="55"/>
    </location>
</feature>